<dbReference type="SUPFAM" id="SSF51445">
    <property type="entry name" value="(Trans)glycosidases"/>
    <property type="match status" value="1"/>
</dbReference>
<feature type="compositionally biased region" description="Polar residues" evidence="9">
    <location>
        <begin position="475"/>
        <end position="485"/>
    </location>
</feature>
<evidence type="ECO:0000313" key="12">
    <source>
        <dbReference type="EMBL" id="KIO34436.1"/>
    </source>
</evidence>
<gene>
    <name evidence="12" type="ORF">M407DRAFT_16953</name>
</gene>
<dbReference type="Pfam" id="PF26410">
    <property type="entry name" value="GH5_mannosidase"/>
    <property type="match status" value="1"/>
</dbReference>
<feature type="compositionally biased region" description="Basic and acidic residues" evidence="9">
    <location>
        <begin position="512"/>
        <end position="525"/>
    </location>
</feature>
<dbReference type="PANTHER" id="PTHR31451">
    <property type="match status" value="1"/>
</dbReference>
<dbReference type="Proteomes" id="UP000054248">
    <property type="component" value="Unassembled WGS sequence"/>
</dbReference>
<feature type="chain" id="PRO_5002168660" description="mannan endo-1,4-beta-mannosidase" evidence="10">
    <location>
        <begin position="20"/>
        <end position="572"/>
    </location>
</feature>
<protein>
    <recommendedName>
        <fullName evidence="4">mannan endo-1,4-beta-mannosidase</fullName>
        <ecNumber evidence="4">3.2.1.78</ecNumber>
    </recommendedName>
</protein>
<feature type="domain" description="Glycoside hydrolase family 5" evidence="11">
    <location>
        <begin position="41"/>
        <end position="282"/>
    </location>
</feature>
<feature type="signal peptide" evidence="10">
    <location>
        <begin position="1"/>
        <end position="19"/>
    </location>
</feature>
<dbReference type="HOGENOM" id="CLU_031603_3_0_1"/>
<accession>A0A0C3QWV6</accession>
<evidence type="ECO:0000256" key="7">
    <source>
        <dbReference type="ARBA" id="ARBA00022801"/>
    </source>
</evidence>
<evidence type="ECO:0000256" key="4">
    <source>
        <dbReference type="ARBA" id="ARBA00012706"/>
    </source>
</evidence>
<evidence type="ECO:0000313" key="13">
    <source>
        <dbReference type="Proteomes" id="UP000054248"/>
    </source>
</evidence>
<dbReference type="PANTHER" id="PTHR31451:SF39">
    <property type="entry name" value="MANNAN ENDO-1,4-BETA-MANNOSIDASE 1"/>
    <property type="match status" value="1"/>
</dbReference>
<evidence type="ECO:0000256" key="3">
    <source>
        <dbReference type="ARBA" id="ARBA00005641"/>
    </source>
</evidence>
<evidence type="ECO:0000256" key="1">
    <source>
        <dbReference type="ARBA" id="ARBA00001678"/>
    </source>
</evidence>
<evidence type="ECO:0000256" key="6">
    <source>
        <dbReference type="ARBA" id="ARBA00022729"/>
    </source>
</evidence>
<dbReference type="GO" id="GO:0005576">
    <property type="term" value="C:extracellular region"/>
    <property type="evidence" value="ECO:0007669"/>
    <property type="project" value="UniProtKB-SubCell"/>
</dbReference>
<dbReference type="EC" id="3.2.1.78" evidence="4"/>
<dbReference type="InterPro" id="IPR017853">
    <property type="entry name" value="GH"/>
</dbReference>
<evidence type="ECO:0000256" key="2">
    <source>
        <dbReference type="ARBA" id="ARBA00004613"/>
    </source>
</evidence>
<reference evidence="13" key="2">
    <citation type="submission" date="2015-01" db="EMBL/GenBank/DDBJ databases">
        <title>Evolutionary Origins and Diversification of the Mycorrhizal Mutualists.</title>
        <authorList>
            <consortium name="DOE Joint Genome Institute"/>
            <consortium name="Mycorrhizal Genomics Consortium"/>
            <person name="Kohler A."/>
            <person name="Kuo A."/>
            <person name="Nagy L.G."/>
            <person name="Floudas D."/>
            <person name="Copeland A."/>
            <person name="Barry K.W."/>
            <person name="Cichocki N."/>
            <person name="Veneault-Fourrey C."/>
            <person name="LaButti K."/>
            <person name="Lindquist E.A."/>
            <person name="Lipzen A."/>
            <person name="Lundell T."/>
            <person name="Morin E."/>
            <person name="Murat C."/>
            <person name="Riley R."/>
            <person name="Ohm R."/>
            <person name="Sun H."/>
            <person name="Tunlid A."/>
            <person name="Henrissat B."/>
            <person name="Grigoriev I.V."/>
            <person name="Hibbett D.S."/>
            <person name="Martin F."/>
        </authorList>
    </citation>
    <scope>NUCLEOTIDE SEQUENCE [LARGE SCALE GENOMIC DNA]</scope>
    <source>
        <strain evidence="13">MUT 4182</strain>
    </source>
</reference>
<comment type="catalytic activity">
    <reaction evidence="1">
        <text>Random hydrolysis of (1-&gt;4)-beta-D-mannosidic linkages in mannans, galactomannans and glucomannans.</text>
        <dbReference type="EC" id="3.2.1.78"/>
    </reaction>
</comment>
<evidence type="ECO:0000259" key="11">
    <source>
        <dbReference type="Pfam" id="PF26410"/>
    </source>
</evidence>
<comment type="similarity">
    <text evidence="3">Belongs to the glycosyl hydrolase 5 (cellulase A) family.</text>
</comment>
<feature type="compositionally biased region" description="Polar residues" evidence="9">
    <location>
        <begin position="459"/>
        <end position="468"/>
    </location>
</feature>
<evidence type="ECO:0000256" key="9">
    <source>
        <dbReference type="SAM" id="MobiDB-lite"/>
    </source>
</evidence>
<dbReference type="GO" id="GO:0016985">
    <property type="term" value="F:mannan endo-1,4-beta-mannosidase activity"/>
    <property type="evidence" value="ECO:0007669"/>
    <property type="project" value="UniProtKB-EC"/>
</dbReference>
<keyword evidence="13" id="KW-1185">Reference proteome</keyword>
<keyword evidence="5" id="KW-0964">Secreted</keyword>
<evidence type="ECO:0000256" key="10">
    <source>
        <dbReference type="SAM" id="SignalP"/>
    </source>
</evidence>
<evidence type="ECO:0000256" key="8">
    <source>
        <dbReference type="ARBA" id="ARBA00023295"/>
    </source>
</evidence>
<organism evidence="12 13">
    <name type="scientific">Tulasnella calospora MUT 4182</name>
    <dbReference type="NCBI Taxonomy" id="1051891"/>
    <lineage>
        <taxon>Eukaryota</taxon>
        <taxon>Fungi</taxon>
        <taxon>Dikarya</taxon>
        <taxon>Basidiomycota</taxon>
        <taxon>Agaricomycotina</taxon>
        <taxon>Agaricomycetes</taxon>
        <taxon>Cantharellales</taxon>
        <taxon>Tulasnellaceae</taxon>
        <taxon>Tulasnella</taxon>
    </lineage>
</organism>
<keyword evidence="8" id="KW-0326">Glycosidase</keyword>
<dbReference type="STRING" id="1051891.A0A0C3QWV6"/>
<feature type="compositionally biased region" description="Polar residues" evidence="9">
    <location>
        <begin position="526"/>
        <end position="540"/>
    </location>
</feature>
<keyword evidence="6 10" id="KW-0732">Signal</keyword>
<name>A0A0C3QWV6_9AGAM</name>
<dbReference type="Gene3D" id="3.20.20.80">
    <property type="entry name" value="Glycosidases"/>
    <property type="match status" value="1"/>
</dbReference>
<dbReference type="AlphaFoldDB" id="A0A0C3QWV6"/>
<dbReference type="InterPro" id="IPR001547">
    <property type="entry name" value="Glyco_hydro_5"/>
</dbReference>
<proteinExistence type="inferred from homology"/>
<feature type="compositionally biased region" description="Basic residues" evidence="9">
    <location>
        <begin position="555"/>
        <end position="566"/>
    </location>
</feature>
<feature type="compositionally biased region" description="Polar residues" evidence="9">
    <location>
        <begin position="500"/>
        <end position="511"/>
    </location>
</feature>
<dbReference type="InterPro" id="IPR045053">
    <property type="entry name" value="MAN-like"/>
</dbReference>
<feature type="region of interest" description="Disordered" evidence="9">
    <location>
        <begin position="459"/>
        <end position="572"/>
    </location>
</feature>
<evidence type="ECO:0000256" key="5">
    <source>
        <dbReference type="ARBA" id="ARBA00022525"/>
    </source>
</evidence>
<comment type="subcellular location">
    <subcellularLocation>
        <location evidence="2">Secreted</location>
    </subcellularLocation>
</comment>
<dbReference type="OrthoDB" id="406631at2759"/>
<reference evidence="12 13" key="1">
    <citation type="submission" date="2014-04" db="EMBL/GenBank/DDBJ databases">
        <authorList>
            <consortium name="DOE Joint Genome Institute"/>
            <person name="Kuo A."/>
            <person name="Girlanda M."/>
            <person name="Perotto S."/>
            <person name="Kohler A."/>
            <person name="Nagy L.G."/>
            <person name="Floudas D."/>
            <person name="Copeland A."/>
            <person name="Barry K.W."/>
            <person name="Cichocki N."/>
            <person name="Veneault-Fourrey C."/>
            <person name="LaButti K."/>
            <person name="Lindquist E.A."/>
            <person name="Lipzen A."/>
            <person name="Lundell T."/>
            <person name="Morin E."/>
            <person name="Murat C."/>
            <person name="Sun H."/>
            <person name="Tunlid A."/>
            <person name="Henrissat B."/>
            <person name="Grigoriev I.V."/>
            <person name="Hibbett D.S."/>
            <person name="Martin F."/>
            <person name="Nordberg H.P."/>
            <person name="Cantor M.N."/>
            <person name="Hua S.X."/>
        </authorList>
    </citation>
    <scope>NUCLEOTIDE SEQUENCE [LARGE SCALE GENOMIC DNA]</scope>
    <source>
        <strain evidence="12 13">MUT 4182</strain>
    </source>
</reference>
<keyword evidence="7" id="KW-0378">Hydrolase</keyword>
<sequence>MKSASLLTAGLLALSNVIAAPSPTRVQQTKAHKRWNNIPSGFVYAEDGKFKIDGKDFFFAGTTAYWLTQVQTNDDITKTLTDIAADDLQVVRIWGFREVIGETNDDPATFTQQWVNGEQKCNQAGIDRIKFILDEADKLDMKVQVSLTNNWAPDFPANTTAKFPLGYLSNSYGGIDTYVQQIHPGGDRDLFYTDDNVKNAYKKWLNCIIPQISSHKALFAWEMANDPRCQGADGRTTSGSCNAQTVTRWTADTSAFVKTLDPNHMAASGDGGFYCTDCKKLFPRTPPPTVSGGSPNMVGKRGKRSGYLTTAMVREQIKAREKAAYRAARNAPGAKKSIRGWAAPATSFKRQDSSGIGPGYDGSYQVDTEDIANIPTIDYQSFQFFPDQNTYSADGTVTSGPPPGGAGGANFENTVNAGIDWITNHADTAKAFNKPTHMTAMGLVNEDSSANFVPFFSTNVADTDTDGSVQKRAQRVSSDSQQNRAYGSWADHAVSRGISGITNYQRGQSNLKGRDSSKRSIEERQSNGSRNSGSDSQGTSPDDGYRILSQGTRSIFKRTGKSQKGKSGRDSG</sequence>
<dbReference type="EMBL" id="KN822943">
    <property type="protein sequence ID" value="KIO34436.1"/>
    <property type="molecule type" value="Genomic_DNA"/>
</dbReference>